<evidence type="ECO:0000256" key="8">
    <source>
        <dbReference type="ARBA" id="ARBA00049145"/>
    </source>
</evidence>
<dbReference type="Proteomes" id="UP000625711">
    <property type="component" value="Unassembled WGS sequence"/>
</dbReference>
<evidence type="ECO:0000256" key="1">
    <source>
        <dbReference type="ARBA" id="ARBA00001970"/>
    </source>
</evidence>
<evidence type="ECO:0000313" key="12">
    <source>
        <dbReference type="Proteomes" id="UP000625711"/>
    </source>
</evidence>
<keyword evidence="5" id="KW-0560">Oxidoreductase</keyword>
<comment type="caution">
    <text evidence="11">The sequence shown here is derived from an EMBL/GenBank/DDBJ whole genome shotgun (WGS) entry which is preliminary data.</text>
</comment>
<dbReference type="Gene3D" id="1.10.520.10">
    <property type="match status" value="1"/>
</dbReference>
<comment type="cofactor">
    <cofactor evidence="1">
        <name>heme b</name>
        <dbReference type="ChEBI" id="CHEBI:60344"/>
    </cofactor>
</comment>
<dbReference type="EMBL" id="JAACXV010006050">
    <property type="protein sequence ID" value="KAF7276583.1"/>
    <property type="molecule type" value="Genomic_DNA"/>
</dbReference>
<dbReference type="InterPro" id="IPR002016">
    <property type="entry name" value="Haem_peroxidase"/>
</dbReference>
<keyword evidence="4" id="KW-0479">Metal-binding</keyword>
<keyword evidence="6" id="KW-0408">Iron</keyword>
<dbReference type="OrthoDB" id="10047624at2759"/>
<dbReference type="Gene3D" id="1.10.420.10">
    <property type="entry name" value="Peroxidase, domain 2"/>
    <property type="match status" value="1"/>
</dbReference>
<dbReference type="GO" id="GO:0046872">
    <property type="term" value="F:metal ion binding"/>
    <property type="evidence" value="ECO:0007669"/>
    <property type="project" value="UniProtKB-KW"/>
</dbReference>
<dbReference type="GO" id="GO:0042744">
    <property type="term" value="P:hydrogen peroxide catabolic process"/>
    <property type="evidence" value="ECO:0007669"/>
    <property type="project" value="UniProtKB-KW"/>
</dbReference>
<comment type="similarity">
    <text evidence="9">Belongs to the peroxidase family.</text>
</comment>
<dbReference type="SUPFAM" id="SSF48113">
    <property type="entry name" value="Heme-dependent peroxidases"/>
    <property type="match status" value="1"/>
</dbReference>
<dbReference type="PANTHER" id="PTHR30555">
    <property type="entry name" value="HYDROPEROXIDASE I, BIFUNCTIONAL CATALASE-PEROXIDASE"/>
    <property type="match status" value="1"/>
</dbReference>
<evidence type="ECO:0000256" key="3">
    <source>
        <dbReference type="ARBA" id="ARBA00022617"/>
    </source>
</evidence>
<feature type="domain" description="Plant heme peroxidase family profile" evidence="10">
    <location>
        <begin position="30"/>
        <end position="306"/>
    </location>
</feature>
<dbReference type="PANTHER" id="PTHR30555:SF6">
    <property type="entry name" value="CATALASE-PEROXIDASE"/>
    <property type="match status" value="1"/>
</dbReference>
<feature type="non-terminal residue" evidence="11">
    <location>
        <position position="1"/>
    </location>
</feature>
<evidence type="ECO:0000256" key="5">
    <source>
        <dbReference type="ARBA" id="ARBA00023002"/>
    </source>
</evidence>
<organism evidence="11 12">
    <name type="scientific">Rhynchophorus ferrugineus</name>
    <name type="common">Red palm weevil</name>
    <name type="synonym">Curculio ferrugineus</name>
    <dbReference type="NCBI Taxonomy" id="354439"/>
    <lineage>
        <taxon>Eukaryota</taxon>
        <taxon>Metazoa</taxon>
        <taxon>Ecdysozoa</taxon>
        <taxon>Arthropoda</taxon>
        <taxon>Hexapoda</taxon>
        <taxon>Insecta</taxon>
        <taxon>Pterygota</taxon>
        <taxon>Neoptera</taxon>
        <taxon>Endopterygota</taxon>
        <taxon>Coleoptera</taxon>
        <taxon>Polyphaga</taxon>
        <taxon>Cucujiformia</taxon>
        <taxon>Curculionidae</taxon>
        <taxon>Dryophthorinae</taxon>
        <taxon>Rhynchophorus</taxon>
    </lineage>
</organism>
<name>A0A834MAD8_RHYFE</name>
<sequence>APLNSWPDNVNTDKGRRLLWPIKKKYGNKISWGDLIILAGTVAYEVAGLKTFGYAGGRQDIWHPEKDIYWGDERVWLDATKNRYDDDQNRETLENPLAAVQMGLIYVNPEGVDGNPDPLKTAQDMRVTFDRMGMDDKETVALTIGGHTVGKAHGNGKAENLGADVEGADVEFQGLGWHNAEGTGNAGNTMVSGIEGAWTTHPTKWDNEFLYLLLTYDWELRKSPAGAWQWEPTNIKEEDKPVDAHNPNVRRNPIMTDADMALKVDPEYRKISEYFYQHPDELADVFARAWFKLTHRDMGPKSRYLGADVPTEDLIWQDPIPTVDYTLTDAEITEL</sequence>
<evidence type="ECO:0000259" key="10">
    <source>
        <dbReference type="PROSITE" id="PS50873"/>
    </source>
</evidence>
<protein>
    <recommendedName>
        <fullName evidence="10">Plant heme peroxidase family profile domain-containing protein</fullName>
    </recommendedName>
</protein>
<dbReference type="GO" id="GO:0020037">
    <property type="term" value="F:heme binding"/>
    <property type="evidence" value="ECO:0007669"/>
    <property type="project" value="InterPro"/>
</dbReference>
<proteinExistence type="inferred from homology"/>
<dbReference type="PROSITE" id="PS50873">
    <property type="entry name" value="PEROXIDASE_4"/>
    <property type="match status" value="1"/>
</dbReference>
<dbReference type="GO" id="GO:0004096">
    <property type="term" value="F:catalase activity"/>
    <property type="evidence" value="ECO:0007669"/>
    <property type="project" value="InterPro"/>
</dbReference>
<evidence type="ECO:0000256" key="7">
    <source>
        <dbReference type="ARBA" id="ARBA00023324"/>
    </source>
</evidence>
<evidence type="ECO:0000313" key="11">
    <source>
        <dbReference type="EMBL" id="KAF7276583.1"/>
    </source>
</evidence>
<dbReference type="GO" id="GO:0005829">
    <property type="term" value="C:cytosol"/>
    <property type="evidence" value="ECO:0007669"/>
    <property type="project" value="TreeGrafter"/>
</dbReference>
<keyword evidence="3" id="KW-0349">Heme</keyword>
<dbReference type="AlphaFoldDB" id="A0A834MAD8"/>
<comment type="catalytic activity">
    <reaction evidence="8">
        <text>2 H2O2 = O2 + 2 H2O</text>
        <dbReference type="Rhea" id="RHEA:20309"/>
        <dbReference type="ChEBI" id="CHEBI:15377"/>
        <dbReference type="ChEBI" id="CHEBI:15379"/>
        <dbReference type="ChEBI" id="CHEBI:16240"/>
        <dbReference type="EC" id="1.11.1.21"/>
    </reaction>
</comment>
<dbReference type="InterPro" id="IPR000763">
    <property type="entry name" value="Catalase_peroxidase"/>
</dbReference>
<gene>
    <name evidence="11" type="ORF">GWI33_010059</name>
</gene>
<keyword evidence="12" id="KW-1185">Reference proteome</keyword>
<dbReference type="GO" id="GO:0070301">
    <property type="term" value="P:cellular response to hydrogen peroxide"/>
    <property type="evidence" value="ECO:0007669"/>
    <property type="project" value="TreeGrafter"/>
</dbReference>
<dbReference type="Pfam" id="PF00141">
    <property type="entry name" value="peroxidase"/>
    <property type="match status" value="1"/>
</dbReference>
<evidence type="ECO:0000256" key="6">
    <source>
        <dbReference type="ARBA" id="ARBA00023004"/>
    </source>
</evidence>
<evidence type="ECO:0000256" key="2">
    <source>
        <dbReference type="ARBA" id="ARBA00022559"/>
    </source>
</evidence>
<feature type="non-terminal residue" evidence="11">
    <location>
        <position position="335"/>
    </location>
</feature>
<evidence type="ECO:0000256" key="4">
    <source>
        <dbReference type="ARBA" id="ARBA00022723"/>
    </source>
</evidence>
<dbReference type="PRINTS" id="PR00458">
    <property type="entry name" value="PEROXIDASE"/>
</dbReference>
<dbReference type="InterPro" id="IPR010255">
    <property type="entry name" value="Haem_peroxidase_sf"/>
</dbReference>
<keyword evidence="7" id="KW-0376">Hydrogen peroxide</keyword>
<accession>A0A834MAD8</accession>
<keyword evidence="2" id="KW-0575">Peroxidase</keyword>
<reference evidence="11" key="1">
    <citation type="submission" date="2020-08" db="EMBL/GenBank/DDBJ databases">
        <title>Genome sequencing and assembly of the red palm weevil Rhynchophorus ferrugineus.</title>
        <authorList>
            <person name="Dias G.B."/>
            <person name="Bergman C.M."/>
            <person name="Manee M."/>
        </authorList>
    </citation>
    <scope>NUCLEOTIDE SEQUENCE</scope>
    <source>
        <strain evidence="11">AA-2017</strain>
        <tissue evidence="11">Whole larva</tissue>
    </source>
</reference>
<evidence type="ECO:0000256" key="9">
    <source>
        <dbReference type="RuleBase" id="RU004241"/>
    </source>
</evidence>